<gene>
    <name evidence="9" type="ORF">Ga0123461_0975</name>
</gene>
<dbReference type="InterPro" id="IPR041122">
    <property type="entry name" value="RecJ_OB"/>
</dbReference>
<dbReference type="Gene3D" id="3.90.1640.30">
    <property type="match status" value="1"/>
</dbReference>
<evidence type="ECO:0000259" key="6">
    <source>
        <dbReference type="Pfam" id="PF01368"/>
    </source>
</evidence>
<proteinExistence type="inferred from homology"/>
<accession>A0A2K8KWW0</accession>
<dbReference type="Pfam" id="PF01368">
    <property type="entry name" value="DHH"/>
    <property type="match status" value="1"/>
</dbReference>
<dbReference type="GO" id="GO:0003676">
    <property type="term" value="F:nucleic acid binding"/>
    <property type="evidence" value="ECO:0007669"/>
    <property type="project" value="InterPro"/>
</dbReference>
<dbReference type="PANTHER" id="PTHR30255:SF2">
    <property type="entry name" value="SINGLE-STRANDED-DNA-SPECIFIC EXONUCLEASE RECJ"/>
    <property type="match status" value="1"/>
</dbReference>
<feature type="domain" description="DDH" evidence="6">
    <location>
        <begin position="78"/>
        <end position="207"/>
    </location>
</feature>
<dbReference type="InterPro" id="IPR051673">
    <property type="entry name" value="SSDNA_exonuclease_RecJ"/>
</dbReference>
<dbReference type="InterPro" id="IPR038763">
    <property type="entry name" value="DHH_sf"/>
</dbReference>
<dbReference type="InterPro" id="IPR004610">
    <property type="entry name" value="RecJ"/>
</dbReference>
<dbReference type="EMBL" id="CP018799">
    <property type="protein sequence ID" value="ATX79395.1"/>
    <property type="molecule type" value="Genomic_DNA"/>
</dbReference>
<evidence type="ECO:0000313" key="9">
    <source>
        <dbReference type="EMBL" id="ATX79395.1"/>
    </source>
</evidence>
<evidence type="ECO:0000256" key="5">
    <source>
        <dbReference type="ARBA" id="ARBA00022839"/>
    </source>
</evidence>
<evidence type="ECO:0000259" key="7">
    <source>
        <dbReference type="Pfam" id="PF02272"/>
    </source>
</evidence>
<keyword evidence="3" id="KW-0540">Nuclease</keyword>
<dbReference type="KEGG" id="maes:Ga0123461_0975"/>
<sequence>MLPEGNTVKGRKLAWRNGSLVADDPVTAWDGLLAARGLSEADPFFSPKLADLPDPFVMADMSKAAARVSDAVVNGESIHIFGDFDADGVNGTAILVESLQAAGANVTFSIPHRADDGHGIGVEPVQQAFAAGTQLGISVDTGTTCFDACDEATRLGLDLIVSDHHLPEASLPGCFALLNPARSDCGFGDRRLCGTGVAFFLLMAVWKLLGEKGQRPAFDLRLLLDRVAVATIADVMDLIGVNRILVYHGLKKLNTDPSTGMRALLNVAKVKKEVTAETVGFYIAPRINAAGRLQHGEAAMRLLSTSDAAEAAKLAAELDETNKQRRQVEAEVFKQAEAKLGGAKVLAVYDEAWHAGVVGLAAGRLARKHGKPAAVAFVTPDGAVRASLRGSPGYHVGDLLNACGEHLDGFGGHAGAGGGTIKSGQWDGFVAAFEKAVDEQEEHGADHMLLPVDGLLGLTAMHIALAERLSRFNPLGRGNPACTWLVNDLHIADRRDLKGGVCRLKLTDGSSWIDGIVFGANGFGDAIQPGLTVSVLGQLQKDEWRGNGAVQFVIEDLIPA</sequence>
<dbReference type="Pfam" id="PF17768">
    <property type="entry name" value="RecJ_OB"/>
    <property type="match status" value="1"/>
</dbReference>
<evidence type="ECO:0000256" key="3">
    <source>
        <dbReference type="ARBA" id="ARBA00022722"/>
    </source>
</evidence>
<feature type="domain" description="DHHA1" evidence="7">
    <location>
        <begin position="343"/>
        <end position="437"/>
    </location>
</feature>
<dbReference type="GO" id="GO:0006310">
    <property type="term" value="P:DNA recombination"/>
    <property type="evidence" value="ECO:0007669"/>
    <property type="project" value="InterPro"/>
</dbReference>
<keyword evidence="5 9" id="KW-0269">Exonuclease</keyword>
<dbReference type="Pfam" id="PF02272">
    <property type="entry name" value="DHHA1"/>
    <property type="match status" value="1"/>
</dbReference>
<keyword evidence="4" id="KW-0378">Hydrolase</keyword>
<dbReference type="RefSeq" id="WP_100277293.1">
    <property type="nucleotide sequence ID" value="NZ_CP018799.1"/>
</dbReference>
<evidence type="ECO:0000256" key="1">
    <source>
        <dbReference type="ARBA" id="ARBA00005915"/>
    </source>
</evidence>
<comment type="similarity">
    <text evidence="1">Belongs to the RecJ family.</text>
</comment>
<dbReference type="OrthoDB" id="9809852at2"/>
<dbReference type="SUPFAM" id="SSF64182">
    <property type="entry name" value="DHH phosphoesterases"/>
    <property type="match status" value="1"/>
</dbReference>
<dbReference type="PANTHER" id="PTHR30255">
    <property type="entry name" value="SINGLE-STRANDED-DNA-SPECIFIC EXONUCLEASE RECJ"/>
    <property type="match status" value="1"/>
</dbReference>
<dbReference type="GO" id="GO:0008409">
    <property type="term" value="F:5'-3' exonuclease activity"/>
    <property type="evidence" value="ECO:0007669"/>
    <property type="project" value="InterPro"/>
</dbReference>
<keyword evidence="10" id="KW-1185">Reference proteome</keyword>
<evidence type="ECO:0000259" key="8">
    <source>
        <dbReference type="Pfam" id="PF17768"/>
    </source>
</evidence>
<dbReference type="AlphaFoldDB" id="A0A2K8KWW0"/>
<name>A0A2K8KWW0_MARES</name>
<dbReference type="Proteomes" id="UP000231701">
    <property type="component" value="Chromosome"/>
</dbReference>
<dbReference type="InterPro" id="IPR003156">
    <property type="entry name" value="DHHA1_dom"/>
</dbReference>
<protein>
    <recommendedName>
        <fullName evidence="2">Single-stranded-DNA-specific exonuclease RecJ</fullName>
    </recommendedName>
</protein>
<reference evidence="9 10" key="1">
    <citation type="submission" date="2016-12" db="EMBL/GenBank/DDBJ databases">
        <title>Isolation and genomic insights into novel planktonic Zetaproteobacteria from stratified waters of the Chesapeake Bay.</title>
        <authorList>
            <person name="McAllister S.M."/>
            <person name="Kato S."/>
            <person name="Chan C.S."/>
            <person name="Chiu B.K."/>
            <person name="Field E.K."/>
        </authorList>
    </citation>
    <scope>NUCLEOTIDE SEQUENCE [LARGE SCALE GENOMIC DNA]</scope>
    <source>
        <strain evidence="9 10">CP-5</strain>
    </source>
</reference>
<evidence type="ECO:0000256" key="2">
    <source>
        <dbReference type="ARBA" id="ARBA00019841"/>
    </source>
</evidence>
<evidence type="ECO:0000256" key="4">
    <source>
        <dbReference type="ARBA" id="ARBA00022801"/>
    </source>
</evidence>
<feature type="domain" description="RecJ OB" evidence="8">
    <location>
        <begin position="452"/>
        <end position="556"/>
    </location>
</feature>
<dbReference type="InterPro" id="IPR001667">
    <property type="entry name" value="DDH_dom"/>
</dbReference>
<dbReference type="NCBIfam" id="TIGR00644">
    <property type="entry name" value="recJ"/>
    <property type="match status" value="1"/>
</dbReference>
<dbReference type="Gene3D" id="3.10.310.30">
    <property type="match status" value="1"/>
</dbReference>
<evidence type="ECO:0000313" key="10">
    <source>
        <dbReference type="Proteomes" id="UP000231701"/>
    </source>
</evidence>
<organism evidence="9 10">
    <name type="scientific">Mariprofundus aestuarium</name>
    <dbReference type="NCBI Taxonomy" id="1921086"/>
    <lineage>
        <taxon>Bacteria</taxon>
        <taxon>Pseudomonadati</taxon>
        <taxon>Pseudomonadota</taxon>
        <taxon>Candidatius Mariprofundia</taxon>
        <taxon>Mariprofundales</taxon>
        <taxon>Mariprofundaceae</taxon>
        <taxon>Mariprofundus</taxon>
    </lineage>
</organism>
<dbReference type="GO" id="GO:0006281">
    <property type="term" value="P:DNA repair"/>
    <property type="evidence" value="ECO:0007669"/>
    <property type="project" value="InterPro"/>
</dbReference>